<accession>A0A2K1ZDF1</accession>
<keyword evidence="2" id="KW-1185">Reference proteome</keyword>
<evidence type="ECO:0000313" key="2">
    <source>
        <dbReference type="Proteomes" id="UP000006729"/>
    </source>
</evidence>
<dbReference type="InParanoid" id="A0A2K1ZDF1"/>
<organism evidence="1 2">
    <name type="scientific">Populus trichocarpa</name>
    <name type="common">Western balsam poplar</name>
    <name type="synonym">Populus balsamifera subsp. trichocarpa</name>
    <dbReference type="NCBI Taxonomy" id="3694"/>
    <lineage>
        <taxon>Eukaryota</taxon>
        <taxon>Viridiplantae</taxon>
        <taxon>Streptophyta</taxon>
        <taxon>Embryophyta</taxon>
        <taxon>Tracheophyta</taxon>
        <taxon>Spermatophyta</taxon>
        <taxon>Magnoliopsida</taxon>
        <taxon>eudicotyledons</taxon>
        <taxon>Gunneridae</taxon>
        <taxon>Pentapetalae</taxon>
        <taxon>rosids</taxon>
        <taxon>fabids</taxon>
        <taxon>Malpighiales</taxon>
        <taxon>Salicaceae</taxon>
        <taxon>Saliceae</taxon>
        <taxon>Populus</taxon>
    </lineage>
</organism>
<dbReference type="Proteomes" id="UP000006729">
    <property type="component" value="Chromosome 8"/>
</dbReference>
<evidence type="ECO:0000313" key="1">
    <source>
        <dbReference type="EMBL" id="PNT23304.2"/>
    </source>
</evidence>
<dbReference type="PANTHER" id="PTHR33790">
    <property type="entry name" value="OS05G0344200 PROTEIN"/>
    <property type="match status" value="1"/>
</dbReference>
<protein>
    <submittedName>
        <fullName evidence="1">Uncharacterized protein</fullName>
    </submittedName>
</protein>
<dbReference type="Pfam" id="PF07145">
    <property type="entry name" value="PAM2"/>
    <property type="match status" value="1"/>
</dbReference>
<dbReference type="InterPro" id="IPR040414">
    <property type="entry name" value="CID1/CID2"/>
</dbReference>
<name>A0A2K1ZDF1_POPTR</name>
<gene>
    <name evidence="1" type="ORF">POPTR_008G074600</name>
</gene>
<sequence>MEIMSHRSASTLNPNAPLFVPLSYRTVEDFSDQWWALVQSSPWFRDYWLEERFYDPESDPSFSDIYDSFLPDDLYSLFFDDPIYDTIKGKWEEEEEVKGCNKELVSLGVMKWKKGRVDRAQAPRYLEKAPKIVSVKLSPRTIQQPK</sequence>
<dbReference type="InterPro" id="IPR009818">
    <property type="entry name" value="PAM2_motif"/>
</dbReference>
<proteinExistence type="predicted"/>
<dbReference type="STRING" id="3694.A0A2K1ZDF1"/>
<dbReference type="AlphaFoldDB" id="A0A2K1ZDF1"/>
<dbReference type="PANTHER" id="PTHR33790:SF1">
    <property type="entry name" value="PROTEIN EARLY RESPONSIVE TO DEHYDRATION 15"/>
    <property type="match status" value="1"/>
</dbReference>
<dbReference type="ExpressionAtlas" id="A0A2K1ZDF1">
    <property type="expression patterns" value="baseline and differential"/>
</dbReference>
<reference evidence="1 2" key="1">
    <citation type="journal article" date="2006" name="Science">
        <title>The genome of black cottonwood, Populus trichocarpa (Torr. &amp; Gray).</title>
        <authorList>
            <person name="Tuskan G.A."/>
            <person name="Difazio S."/>
            <person name="Jansson S."/>
            <person name="Bohlmann J."/>
            <person name="Grigoriev I."/>
            <person name="Hellsten U."/>
            <person name="Putnam N."/>
            <person name="Ralph S."/>
            <person name="Rombauts S."/>
            <person name="Salamov A."/>
            <person name="Schein J."/>
            <person name="Sterck L."/>
            <person name="Aerts A."/>
            <person name="Bhalerao R.R."/>
            <person name="Bhalerao R.P."/>
            <person name="Blaudez D."/>
            <person name="Boerjan W."/>
            <person name="Brun A."/>
            <person name="Brunner A."/>
            <person name="Busov V."/>
            <person name="Campbell M."/>
            <person name="Carlson J."/>
            <person name="Chalot M."/>
            <person name="Chapman J."/>
            <person name="Chen G.L."/>
            <person name="Cooper D."/>
            <person name="Coutinho P.M."/>
            <person name="Couturier J."/>
            <person name="Covert S."/>
            <person name="Cronk Q."/>
            <person name="Cunningham R."/>
            <person name="Davis J."/>
            <person name="Degroeve S."/>
            <person name="Dejardin A."/>
            <person name="Depamphilis C."/>
            <person name="Detter J."/>
            <person name="Dirks B."/>
            <person name="Dubchak I."/>
            <person name="Duplessis S."/>
            <person name="Ehlting J."/>
            <person name="Ellis B."/>
            <person name="Gendler K."/>
            <person name="Goodstein D."/>
            <person name="Gribskov M."/>
            <person name="Grimwood J."/>
            <person name="Groover A."/>
            <person name="Gunter L."/>
            <person name="Hamberger B."/>
            <person name="Heinze B."/>
            <person name="Helariutta Y."/>
            <person name="Henrissat B."/>
            <person name="Holligan D."/>
            <person name="Holt R."/>
            <person name="Huang W."/>
            <person name="Islam-Faridi N."/>
            <person name="Jones S."/>
            <person name="Jones-Rhoades M."/>
            <person name="Jorgensen R."/>
            <person name="Joshi C."/>
            <person name="Kangasjarvi J."/>
            <person name="Karlsson J."/>
            <person name="Kelleher C."/>
            <person name="Kirkpatrick R."/>
            <person name="Kirst M."/>
            <person name="Kohler A."/>
            <person name="Kalluri U."/>
            <person name="Larimer F."/>
            <person name="Leebens-Mack J."/>
            <person name="Leple J.C."/>
            <person name="Locascio P."/>
            <person name="Lou Y."/>
            <person name="Lucas S."/>
            <person name="Martin F."/>
            <person name="Montanini B."/>
            <person name="Napoli C."/>
            <person name="Nelson D.R."/>
            <person name="Nelson C."/>
            <person name="Nieminen K."/>
            <person name="Nilsson O."/>
            <person name="Pereda V."/>
            <person name="Peter G."/>
            <person name="Philippe R."/>
            <person name="Pilate G."/>
            <person name="Poliakov A."/>
            <person name="Razumovskaya J."/>
            <person name="Richardson P."/>
            <person name="Rinaldi C."/>
            <person name="Ritland K."/>
            <person name="Rouze P."/>
            <person name="Ryaboy D."/>
            <person name="Schmutz J."/>
            <person name="Schrader J."/>
            <person name="Segerman B."/>
            <person name="Shin H."/>
            <person name="Siddiqui A."/>
            <person name="Sterky F."/>
            <person name="Terry A."/>
            <person name="Tsai C.J."/>
            <person name="Uberbacher E."/>
            <person name="Unneberg P."/>
            <person name="Vahala J."/>
            <person name="Wall K."/>
            <person name="Wessler S."/>
            <person name="Yang G."/>
            <person name="Yin T."/>
            <person name="Douglas C."/>
            <person name="Marra M."/>
            <person name="Sandberg G."/>
            <person name="Van de Peer Y."/>
            <person name="Rokhsar D."/>
        </authorList>
    </citation>
    <scope>NUCLEOTIDE SEQUENCE [LARGE SCALE GENOMIC DNA]</scope>
    <source>
        <strain evidence="2">cv. Nisqually</strain>
    </source>
</reference>
<dbReference type="EMBL" id="CM009297">
    <property type="protein sequence ID" value="PNT23304.2"/>
    <property type="molecule type" value="Genomic_DNA"/>
</dbReference>